<gene>
    <name evidence="2" type="ORF">SAMN05216378_3285</name>
</gene>
<reference evidence="3" key="1">
    <citation type="submission" date="2016-10" db="EMBL/GenBank/DDBJ databases">
        <authorList>
            <person name="Varghese N."/>
            <person name="Submissions S."/>
        </authorList>
    </citation>
    <scope>NUCLEOTIDE SEQUENCE [LARGE SCALE GENOMIC DNA]</scope>
    <source>
        <strain evidence="3">CGMCC 1.10784</strain>
    </source>
</reference>
<evidence type="ECO:0000256" key="1">
    <source>
        <dbReference type="SAM" id="MobiDB-lite"/>
    </source>
</evidence>
<dbReference type="Proteomes" id="UP000198855">
    <property type="component" value="Unassembled WGS sequence"/>
</dbReference>
<dbReference type="AlphaFoldDB" id="A0A1I2AXR2"/>
<evidence type="ECO:0000313" key="2">
    <source>
        <dbReference type="EMBL" id="SFE48606.1"/>
    </source>
</evidence>
<accession>A0A1I2AXR2</accession>
<dbReference type="OrthoDB" id="9876100at2"/>
<dbReference type="RefSeq" id="WP_091187024.1">
    <property type="nucleotide sequence ID" value="NZ_FOMT01000003.1"/>
</dbReference>
<name>A0A1I2AXR2_9BACL</name>
<feature type="compositionally biased region" description="Basic and acidic residues" evidence="1">
    <location>
        <begin position="1"/>
        <end position="18"/>
    </location>
</feature>
<evidence type="ECO:0000313" key="3">
    <source>
        <dbReference type="Proteomes" id="UP000198855"/>
    </source>
</evidence>
<sequence length="60" mass="6864">MSEEKDKWAKAMTERHTGSPEPNQPDKGSGDQETSGSVQGNEEWRAFYEAIRAHIQDMRK</sequence>
<keyword evidence="3" id="KW-1185">Reference proteome</keyword>
<dbReference type="EMBL" id="FOMT01000003">
    <property type="protein sequence ID" value="SFE48606.1"/>
    <property type="molecule type" value="Genomic_DNA"/>
</dbReference>
<dbReference type="STRING" id="1045775.SAMN05216378_3285"/>
<feature type="compositionally biased region" description="Polar residues" evidence="1">
    <location>
        <begin position="31"/>
        <end position="40"/>
    </location>
</feature>
<organism evidence="2 3">
    <name type="scientific">Paenibacillus catalpae</name>
    <dbReference type="NCBI Taxonomy" id="1045775"/>
    <lineage>
        <taxon>Bacteria</taxon>
        <taxon>Bacillati</taxon>
        <taxon>Bacillota</taxon>
        <taxon>Bacilli</taxon>
        <taxon>Bacillales</taxon>
        <taxon>Paenibacillaceae</taxon>
        <taxon>Paenibacillus</taxon>
    </lineage>
</organism>
<feature type="region of interest" description="Disordered" evidence="1">
    <location>
        <begin position="1"/>
        <end position="43"/>
    </location>
</feature>
<proteinExistence type="predicted"/>
<protein>
    <submittedName>
        <fullName evidence="2">Uncharacterized protein</fullName>
    </submittedName>
</protein>